<keyword evidence="1" id="KW-0472">Membrane</keyword>
<keyword evidence="1" id="KW-0812">Transmembrane</keyword>
<name>A0ABV7MXB3_9HYPH</name>
<reference evidence="4" key="1">
    <citation type="journal article" date="2019" name="Int. J. Syst. Evol. Microbiol.">
        <title>The Global Catalogue of Microorganisms (GCM) 10K type strain sequencing project: providing services to taxonomists for standard genome sequencing and annotation.</title>
        <authorList>
            <consortium name="The Broad Institute Genomics Platform"/>
            <consortium name="The Broad Institute Genome Sequencing Center for Infectious Disease"/>
            <person name="Wu L."/>
            <person name="Ma J."/>
        </authorList>
    </citation>
    <scope>NUCLEOTIDE SEQUENCE [LARGE SCALE GENOMIC DNA]</scope>
    <source>
        <strain evidence="4">ICMP 19515</strain>
    </source>
</reference>
<evidence type="ECO:0000259" key="2">
    <source>
        <dbReference type="Pfam" id="PF18862"/>
    </source>
</evidence>
<accession>A0ABV7MXB3</accession>
<proteinExistence type="predicted"/>
<dbReference type="Proteomes" id="UP001595648">
    <property type="component" value="Unassembled WGS sequence"/>
</dbReference>
<comment type="caution">
    <text evidence="3">The sequence shown here is derived from an EMBL/GenBank/DDBJ whole genome shotgun (WGS) entry which is preliminary data.</text>
</comment>
<evidence type="ECO:0000313" key="3">
    <source>
        <dbReference type="EMBL" id="MFC3326062.1"/>
    </source>
</evidence>
<evidence type="ECO:0000313" key="4">
    <source>
        <dbReference type="Proteomes" id="UP001595648"/>
    </source>
</evidence>
<gene>
    <name evidence="3" type="ORF">ACFOJ9_30520</name>
</gene>
<keyword evidence="1" id="KW-1133">Transmembrane helix</keyword>
<dbReference type="InterPro" id="IPR041223">
    <property type="entry name" value="ApeA_NTD"/>
</dbReference>
<organism evidence="3 4">
    <name type="scientific">Mesorhizobium cantuariense</name>
    <dbReference type="NCBI Taxonomy" id="1300275"/>
    <lineage>
        <taxon>Bacteria</taxon>
        <taxon>Pseudomonadati</taxon>
        <taxon>Pseudomonadota</taxon>
        <taxon>Alphaproteobacteria</taxon>
        <taxon>Hyphomicrobiales</taxon>
        <taxon>Phyllobacteriaceae</taxon>
        <taxon>Mesorhizobium</taxon>
    </lineage>
</organism>
<feature type="domain" description="ApeA N-terminal" evidence="2">
    <location>
        <begin position="64"/>
        <end position="298"/>
    </location>
</feature>
<dbReference type="EMBL" id="JBHRVD010000001">
    <property type="protein sequence ID" value="MFC3326062.1"/>
    <property type="molecule type" value="Genomic_DNA"/>
</dbReference>
<dbReference type="Pfam" id="PF18862">
    <property type="entry name" value="ApeA_NTD1"/>
    <property type="match status" value="1"/>
</dbReference>
<evidence type="ECO:0000256" key="1">
    <source>
        <dbReference type="SAM" id="Phobius"/>
    </source>
</evidence>
<keyword evidence="4" id="KW-1185">Reference proteome</keyword>
<sequence>MLDRDVLTWSAVALVTFAMVCCLAAAQRRCRRPQDVAHENSRTAENSGRDQMAKKWVDGFRGLGKFNLPSQKDVYGEVVLDGNDSILVLLDVDRGRYGLEDPTVHGVIDQTAMLSLFDCIAMRATRSVDSQGTPSKYRLEIFPHHILFGQTHVGDNDALFTSISFVLTDAINLFYDFDAFGTVIHPDALIDPILAAQSNIGGREITKGEHPEIAYFTGRHTIIEVPTDIGKISAQNLPSISLGGPQGSGFVNSIWVEIDFSAARTFNDAIEPAYALEPFFSMIAGRPQRMEEMRLLAPSSTLDGPPSPLDARRSAFGGLHGDLAALGVHFDKPRRAPAMIRRDGRRGFCGLRSAGLFRDVCAPSFMSRVAGCD</sequence>
<feature type="transmembrane region" description="Helical" evidence="1">
    <location>
        <begin position="6"/>
        <end position="26"/>
    </location>
</feature>
<dbReference type="RefSeq" id="WP_378984607.1">
    <property type="nucleotide sequence ID" value="NZ_JBHRVD010000001.1"/>
</dbReference>
<protein>
    <recommendedName>
        <fullName evidence="2">ApeA N-terminal domain-containing protein</fullName>
    </recommendedName>
</protein>